<dbReference type="AlphaFoldDB" id="A0A1G9ING7"/>
<feature type="transmembrane region" description="Helical" evidence="1">
    <location>
        <begin position="55"/>
        <end position="74"/>
    </location>
</feature>
<name>A0A1G9ING7_9FIRM</name>
<dbReference type="STRING" id="1121325.SAMN04515677_101316"/>
<evidence type="ECO:0000313" key="3">
    <source>
        <dbReference type="Proteomes" id="UP000199068"/>
    </source>
</evidence>
<feature type="transmembrane region" description="Helical" evidence="1">
    <location>
        <begin position="99"/>
        <end position="119"/>
    </location>
</feature>
<protein>
    <submittedName>
        <fullName evidence="2">Uncharacterized protein</fullName>
    </submittedName>
</protein>
<keyword evidence="1" id="KW-0472">Membrane</keyword>
<sequence>MRKILLPLTILVICILVIYIYGNSKLEPSSYTVTNKYKFTLYEGNELNYKNTNRIFLIIIAVFTFAFGIINSRIKTIKKNLKNNEENLNIKTKLKKLNILKFVLIAIYLIIGVYFLFIINS</sequence>
<organism evidence="2 3">
    <name type="scientific">Romboutsia lituseburensis DSM 797</name>
    <dbReference type="NCBI Taxonomy" id="1121325"/>
    <lineage>
        <taxon>Bacteria</taxon>
        <taxon>Bacillati</taxon>
        <taxon>Bacillota</taxon>
        <taxon>Clostridia</taxon>
        <taxon>Peptostreptococcales</taxon>
        <taxon>Peptostreptococcaceae</taxon>
        <taxon>Romboutsia</taxon>
    </lineage>
</organism>
<reference evidence="2 3" key="1">
    <citation type="submission" date="2016-10" db="EMBL/GenBank/DDBJ databases">
        <authorList>
            <person name="de Groot N.N."/>
        </authorList>
    </citation>
    <scope>NUCLEOTIDE SEQUENCE [LARGE SCALE GENOMIC DNA]</scope>
    <source>
        <strain evidence="2 3">DSM 797</strain>
    </source>
</reference>
<keyword evidence="1" id="KW-0812">Transmembrane</keyword>
<keyword evidence="1" id="KW-1133">Transmembrane helix</keyword>
<proteinExistence type="predicted"/>
<keyword evidence="3" id="KW-1185">Reference proteome</keyword>
<dbReference type="EMBL" id="FNGW01000001">
    <property type="protein sequence ID" value="SDL26645.1"/>
    <property type="molecule type" value="Genomic_DNA"/>
</dbReference>
<dbReference type="Proteomes" id="UP000199068">
    <property type="component" value="Unassembled WGS sequence"/>
</dbReference>
<gene>
    <name evidence="2" type="ORF">SAMN04515677_101316</name>
</gene>
<evidence type="ECO:0000313" key="2">
    <source>
        <dbReference type="EMBL" id="SDL26645.1"/>
    </source>
</evidence>
<dbReference type="RefSeq" id="WP_092722183.1">
    <property type="nucleotide sequence ID" value="NZ_FNGW01000001.1"/>
</dbReference>
<feature type="transmembrane region" description="Helical" evidence="1">
    <location>
        <begin position="5"/>
        <end position="22"/>
    </location>
</feature>
<evidence type="ECO:0000256" key="1">
    <source>
        <dbReference type="SAM" id="Phobius"/>
    </source>
</evidence>
<accession>A0A1G9ING7</accession>